<dbReference type="EMBL" id="JAHFXS010008010">
    <property type="protein sequence ID" value="KAG9922791.1"/>
    <property type="molecule type" value="Genomic_DNA"/>
</dbReference>
<dbReference type="Gene3D" id="2.160.20.10">
    <property type="entry name" value="Single-stranded right-handed beta-helix, Pectin lyase-like"/>
    <property type="match status" value="2"/>
</dbReference>
<name>A0A9P8JFI7_AURME</name>
<keyword evidence="5" id="KW-0063">Aspartyl esterase</keyword>
<dbReference type="GO" id="GO:0030599">
    <property type="term" value="F:pectinesterase activity"/>
    <property type="evidence" value="ECO:0007669"/>
    <property type="project" value="UniProtKB-EC"/>
</dbReference>
<evidence type="ECO:0000259" key="7">
    <source>
        <dbReference type="Pfam" id="PF01095"/>
    </source>
</evidence>
<dbReference type="PANTHER" id="PTHR31321:SF58">
    <property type="entry name" value="METHYLESTERASE, PUTATIVE-RELATED"/>
    <property type="match status" value="1"/>
</dbReference>
<sequence length="372" mass="39632">VFSNCYVEGSIDFIWGFGTAYFYRSVIASNTKGACVTAQGRVATTPAAYIFDECLITYTSTYGSTFGASYLGRPYSNYSTVVYKNSYLDKHINAAGWQVWSTGNPQTSNVTFGEYNNTGPGAWVSGTARVSFATNMTADQVAGYSLSTWVGDTSFIDQTAWNYEPSWSFPASTTTGSASSTSSGVSGPTSTSSINAHPDSGSVPPQYAVIVSADGQHNASFTNLTAALASLPNDSTNQTIFIYAGSYNEQIPSINRPGAIRVIGYTSSSPGQSYKDNSVTVTFARGLSVSPLPSGHSDAETATIATASNRISFYNINFINSDNLDGLEANYVTLAASIYGNDIGFYGCSFQGWQDTLLTGATTGYQYYESCY</sequence>
<comment type="pathway">
    <text evidence="1">Glycan metabolism; pectin degradation; 2-dehydro-3-deoxy-D-gluconate from pectin: step 1/5.</text>
</comment>
<reference evidence="8" key="1">
    <citation type="journal article" date="2021" name="J Fungi (Basel)">
        <title>Virulence traits and population genomics of the black yeast Aureobasidium melanogenum.</title>
        <authorList>
            <person name="Cernosa A."/>
            <person name="Sun X."/>
            <person name="Gostincar C."/>
            <person name="Fang C."/>
            <person name="Gunde-Cimerman N."/>
            <person name="Song Z."/>
        </authorList>
    </citation>
    <scope>NUCLEOTIDE SEQUENCE</scope>
    <source>
        <strain evidence="8">EXF-9298</strain>
    </source>
</reference>
<dbReference type="SUPFAM" id="SSF51126">
    <property type="entry name" value="Pectin lyase-like"/>
    <property type="match status" value="2"/>
</dbReference>
<dbReference type="AlphaFoldDB" id="A0A9P8JFI7"/>
<evidence type="ECO:0000313" key="8">
    <source>
        <dbReference type="EMBL" id="KAG9922791.1"/>
    </source>
</evidence>
<accession>A0A9P8JFI7</accession>
<feature type="domain" description="Pectinesterase catalytic" evidence="7">
    <location>
        <begin position="2"/>
        <end position="149"/>
    </location>
</feature>
<feature type="region of interest" description="Disordered" evidence="6">
    <location>
        <begin position="172"/>
        <end position="200"/>
    </location>
</feature>
<feature type="compositionally biased region" description="Low complexity" evidence="6">
    <location>
        <begin position="172"/>
        <end position="193"/>
    </location>
</feature>
<feature type="domain" description="Pectinesterase catalytic" evidence="7">
    <location>
        <begin position="209"/>
        <end position="371"/>
    </location>
</feature>
<evidence type="ECO:0000256" key="2">
    <source>
        <dbReference type="ARBA" id="ARBA00008891"/>
    </source>
</evidence>
<dbReference type="InterPro" id="IPR011050">
    <property type="entry name" value="Pectin_lyase_fold/virulence"/>
</dbReference>
<evidence type="ECO:0000313" key="9">
    <source>
        <dbReference type="Proteomes" id="UP000729357"/>
    </source>
</evidence>
<feature type="non-terminal residue" evidence="8">
    <location>
        <position position="1"/>
    </location>
</feature>
<dbReference type="GO" id="GO:0045490">
    <property type="term" value="P:pectin catabolic process"/>
    <property type="evidence" value="ECO:0007669"/>
    <property type="project" value="TreeGrafter"/>
</dbReference>
<dbReference type="Proteomes" id="UP000729357">
    <property type="component" value="Unassembled WGS sequence"/>
</dbReference>
<feature type="non-terminal residue" evidence="8">
    <location>
        <position position="372"/>
    </location>
</feature>
<dbReference type="InterPro" id="IPR012334">
    <property type="entry name" value="Pectin_lyas_fold"/>
</dbReference>
<evidence type="ECO:0000256" key="6">
    <source>
        <dbReference type="SAM" id="MobiDB-lite"/>
    </source>
</evidence>
<evidence type="ECO:0000256" key="4">
    <source>
        <dbReference type="ARBA" id="ARBA00022801"/>
    </source>
</evidence>
<evidence type="ECO:0000256" key="3">
    <source>
        <dbReference type="ARBA" id="ARBA00013229"/>
    </source>
</evidence>
<protein>
    <recommendedName>
        <fullName evidence="3">pectinesterase</fullName>
        <ecNumber evidence="3">3.1.1.11</ecNumber>
    </recommendedName>
</protein>
<evidence type="ECO:0000256" key="1">
    <source>
        <dbReference type="ARBA" id="ARBA00005184"/>
    </source>
</evidence>
<reference evidence="8" key="2">
    <citation type="submission" date="2021-08" db="EMBL/GenBank/DDBJ databases">
        <authorList>
            <person name="Gostincar C."/>
            <person name="Sun X."/>
            <person name="Song Z."/>
            <person name="Gunde-Cimerman N."/>
        </authorList>
    </citation>
    <scope>NUCLEOTIDE SEQUENCE</scope>
    <source>
        <strain evidence="8">EXF-9298</strain>
    </source>
</reference>
<dbReference type="GO" id="GO:0042545">
    <property type="term" value="P:cell wall modification"/>
    <property type="evidence" value="ECO:0007669"/>
    <property type="project" value="InterPro"/>
</dbReference>
<keyword evidence="4" id="KW-0378">Hydrolase</keyword>
<dbReference type="Pfam" id="PF01095">
    <property type="entry name" value="Pectinesterase"/>
    <property type="match status" value="2"/>
</dbReference>
<proteinExistence type="inferred from homology"/>
<gene>
    <name evidence="8" type="ORF">KCU98_g21915</name>
</gene>
<dbReference type="EC" id="3.1.1.11" evidence="3"/>
<comment type="similarity">
    <text evidence="2">Belongs to the pectinesterase family.</text>
</comment>
<dbReference type="PANTHER" id="PTHR31321">
    <property type="entry name" value="ACYL-COA THIOESTER HYDROLASE YBHC-RELATED"/>
    <property type="match status" value="1"/>
</dbReference>
<evidence type="ECO:0000256" key="5">
    <source>
        <dbReference type="ARBA" id="ARBA00023085"/>
    </source>
</evidence>
<comment type="caution">
    <text evidence="8">The sequence shown here is derived from an EMBL/GenBank/DDBJ whole genome shotgun (WGS) entry which is preliminary data.</text>
</comment>
<dbReference type="InterPro" id="IPR000070">
    <property type="entry name" value="Pectinesterase_cat"/>
</dbReference>
<keyword evidence="9" id="KW-1185">Reference proteome</keyword>
<organism evidence="8 9">
    <name type="scientific">Aureobasidium melanogenum</name>
    <name type="common">Aureobasidium pullulans var. melanogenum</name>
    <dbReference type="NCBI Taxonomy" id="46634"/>
    <lineage>
        <taxon>Eukaryota</taxon>
        <taxon>Fungi</taxon>
        <taxon>Dikarya</taxon>
        <taxon>Ascomycota</taxon>
        <taxon>Pezizomycotina</taxon>
        <taxon>Dothideomycetes</taxon>
        <taxon>Dothideomycetidae</taxon>
        <taxon>Dothideales</taxon>
        <taxon>Saccotheciaceae</taxon>
        <taxon>Aureobasidium</taxon>
    </lineage>
</organism>